<dbReference type="GO" id="GO:0016020">
    <property type="term" value="C:membrane"/>
    <property type="evidence" value="ECO:0007669"/>
    <property type="project" value="UniProtKB-SubCell"/>
</dbReference>
<evidence type="ECO:0000313" key="7">
    <source>
        <dbReference type="Proteomes" id="UP001144673"/>
    </source>
</evidence>
<keyword evidence="4" id="KW-0472">Membrane</keyword>
<gene>
    <name evidence="6" type="ORF">LMH87_008180</name>
</gene>
<evidence type="ECO:0000256" key="4">
    <source>
        <dbReference type="ARBA" id="ARBA00023136"/>
    </source>
</evidence>
<evidence type="ECO:0000256" key="1">
    <source>
        <dbReference type="ARBA" id="ARBA00004370"/>
    </source>
</evidence>
<dbReference type="GO" id="GO:0034975">
    <property type="term" value="P:protein folding in endoplasmic reticulum"/>
    <property type="evidence" value="ECO:0007669"/>
    <property type="project" value="TreeGrafter"/>
</dbReference>
<dbReference type="PANTHER" id="PTHR12953">
    <property type="entry name" value="MEMBRANE PROTEIN CH1 RELATED"/>
    <property type="match status" value="1"/>
</dbReference>
<organism evidence="6 7">
    <name type="scientific">Akanthomyces muscarius</name>
    <name type="common">Entomopathogenic fungus</name>
    <name type="synonym">Lecanicillium muscarium</name>
    <dbReference type="NCBI Taxonomy" id="2231603"/>
    <lineage>
        <taxon>Eukaryota</taxon>
        <taxon>Fungi</taxon>
        <taxon>Dikarya</taxon>
        <taxon>Ascomycota</taxon>
        <taxon>Pezizomycotina</taxon>
        <taxon>Sordariomycetes</taxon>
        <taxon>Hypocreomycetidae</taxon>
        <taxon>Hypocreales</taxon>
        <taxon>Cordycipitaceae</taxon>
        <taxon>Akanthomyces</taxon>
    </lineage>
</organism>
<dbReference type="GO" id="GO:0005737">
    <property type="term" value="C:cytoplasm"/>
    <property type="evidence" value="ECO:0007669"/>
    <property type="project" value="TreeGrafter"/>
</dbReference>
<dbReference type="PANTHER" id="PTHR12953:SF0">
    <property type="entry name" value="SUN DOMAIN-CONTAINING OSSIFICATION FACTOR"/>
    <property type="match status" value="1"/>
</dbReference>
<dbReference type="AlphaFoldDB" id="A0A9W8QL48"/>
<sequence length="258" mass="29147">MHEGFFNSVTKRLQQVETNLTLSLKYVEDQSKHVQDAFQRSEQKQILKISSVLTELNQTVLEELRNFRDQYDQIWQSTVLALESQKDQSQRDILALSSRLHVLADEVVFQKRMAIVQAVLLLSCLLLVIFSRGVPIPYLGSPSDQGMGPSEAFAEILASMQRRDMYPSGSPRYPLDARTPTTPRPHTASSPVNMEDYGYQRPSPPLTPNNELDNNRPDWQANSHSVIQATGYDKGARHISSRKPLPSLPEDVSSPDRS</sequence>
<keyword evidence="7" id="KW-1185">Reference proteome</keyword>
<protein>
    <submittedName>
        <fullName evidence="6">Uncharacterized protein</fullName>
    </submittedName>
</protein>
<keyword evidence="3" id="KW-1133">Transmembrane helix</keyword>
<proteinExistence type="predicted"/>
<feature type="compositionally biased region" description="Low complexity" evidence="5">
    <location>
        <begin position="177"/>
        <end position="191"/>
    </location>
</feature>
<dbReference type="KEGG" id="amus:LMH87_008180"/>
<comment type="subcellular location">
    <subcellularLocation>
        <location evidence="1">Membrane</location>
    </subcellularLocation>
</comment>
<dbReference type="EMBL" id="JAJHUN010000005">
    <property type="protein sequence ID" value="KAJ4159273.1"/>
    <property type="molecule type" value="Genomic_DNA"/>
</dbReference>
<evidence type="ECO:0000256" key="3">
    <source>
        <dbReference type="ARBA" id="ARBA00022989"/>
    </source>
</evidence>
<evidence type="ECO:0000313" key="6">
    <source>
        <dbReference type="EMBL" id="KAJ4159273.1"/>
    </source>
</evidence>
<name>A0A9W8QL48_AKAMU</name>
<accession>A0A9W8QL48</accession>
<keyword evidence="2" id="KW-0812">Transmembrane</keyword>
<feature type="region of interest" description="Disordered" evidence="5">
    <location>
        <begin position="165"/>
        <end position="258"/>
    </location>
</feature>
<dbReference type="Proteomes" id="UP001144673">
    <property type="component" value="Unassembled WGS sequence"/>
</dbReference>
<reference evidence="6" key="1">
    <citation type="journal article" date="2023" name="Access Microbiol">
        <title>De-novo genome assembly for Akanthomyces muscarius, a biocontrol agent of insect agricultural pests.</title>
        <authorList>
            <person name="Erdos Z."/>
            <person name="Studholme D.J."/>
            <person name="Raymond B."/>
            <person name="Sharma M."/>
        </authorList>
    </citation>
    <scope>NUCLEOTIDE SEQUENCE</scope>
    <source>
        <strain evidence="6">Ve6</strain>
    </source>
</reference>
<dbReference type="RefSeq" id="XP_056057272.1">
    <property type="nucleotide sequence ID" value="XM_056195403.1"/>
</dbReference>
<dbReference type="InterPro" id="IPR045120">
    <property type="entry name" value="Suco/Slp1-like"/>
</dbReference>
<evidence type="ECO:0000256" key="5">
    <source>
        <dbReference type="SAM" id="MobiDB-lite"/>
    </source>
</evidence>
<evidence type="ECO:0000256" key="2">
    <source>
        <dbReference type="ARBA" id="ARBA00022692"/>
    </source>
</evidence>
<comment type="caution">
    <text evidence="6">The sequence shown here is derived from an EMBL/GenBank/DDBJ whole genome shotgun (WGS) entry which is preliminary data.</text>
</comment>
<dbReference type="GeneID" id="80895339"/>